<dbReference type="Proteomes" id="UP000694925">
    <property type="component" value="Unplaced"/>
</dbReference>
<dbReference type="GO" id="GO:0005737">
    <property type="term" value="C:cytoplasm"/>
    <property type="evidence" value="ECO:0007669"/>
    <property type="project" value="TreeGrafter"/>
</dbReference>
<comment type="similarity">
    <text evidence="1">Belongs to the FAM136 family.</text>
</comment>
<protein>
    <submittedName>
        <fullName evidence="3">Protein FAM136A-like isoform X1</fullName>
    </submittedName>
</protein>
<dbReference type="PANTHER" id="PTHR21096:SF0">
    <property type="entry name" value="PROTEIN FAM136A"/>
    <property type="match status" value="1"/>
</dbReference>
<organism evidence="2 3">
    <name type="scientific">Ceratina calcarata</name>
    <dbReference type="NCBI Taxonomy" id="156304"/>
    <lineage>
        <taxon>Eukaryota</taxon>
        <taxon>Metazoa</taxon>
        <taxon>Ecdysozoa</taxon>
        <taxon>Arthropoda</taxon>
        <taxon>Hexapoda</taxon>
        <taxon>Insecta</taxon>
        <taxon>Pterygota</taxon>
        <taxon>Neoptera</taxon>
        <taxon>Endopterygota</taxon>
        <taxon>Hymenoptera</taxon>
        <taxon>Apocrita</taxon>
        <taxon>Aculeata</taxon>
        <taxon>Apoidea</taxon>
        <taxon>Anthophila</taxon>
        <taxon>Apidae</taxon>
        <taxon>Ceratina</taxon>
        <taxon>Zadontomerus</taxon>
    </lineage>
</organism>
<dbReference type="GeneID" id="108627631"/>
<proteinExistence type="inferred from homology"/>
<dbReference type="KEGG" id="ccal:108627631"/>
<evidence type="ECO:0000256" key="1">
    <source>
        <dbReference type="ARBA" id="ARBA00009952"/>
    </source>
</evidence>
<dbReference type="AlphaFoldDB" id="A0AAJ7N9L5"/>
<evidence type="ECO:0000313" key="3">
    <source>
        <dbReference type="RefSeq" id="XP_017884445.1"/>
    </source>
</evidence>
<dbReference type="Pfam" id="PF05811">
    <property type="entry name" value="DUF842"/>
    <property type="match status" value="1"/>
</dbReference>
<reference evidence="3" key="1">
    <citation type="submission" date="2025-08" db="UniProtKB">
        <authorList>
            <consortium name="RefSeq"/>
        </authorList>
    </citation>
    <scope>IDENTIFICATION</scope>
    <source>
        <tissue evidence="3">Whole body</tissue>
    </source>
</reference>
<evidence type="ECO:0000313" key="2">
    <source>
        <dbReference type="Proteomes" id="UP000694925"/>
    </source>
</evidence>
<accession>A0AAJ7N9L5</accession>
<dbReference type="RefSeq" id="XP_017884445.1">
    <property type="nucleotide sequence ID" value="XM_018028956.2"/>
</dbReference>
<dbReference type="InterPro" id="IPR008560">
    <property type="entry name" value="DUF842_euk"/>
</dbReference>
<name>A0AAJ7N9L5_9HYME</name>
<sequence length="139" mass="16198">MDQQKRVEEHTTKIVEGIDKSMRKMQGDSLRCAANCYDNESYSIQRVQNCVRNCNNAVDQAQDYIKDELGRVQNRLQRCVMDCNDRIKDAVGPNPSQRDVDKFSEQFDDCVTKCVDSYCEILPNMERTMKKVLSEKFQQ</sequence>
<dbReference type="PANTHER" id="PTHR21096">
    <property type="entry name" value="PROTEIN FAM136A"/>
    <property type="match status" value="1"/>
</dbReference>
<keyword evidence="2" id="KW-1185">Reference proteome</keyword>
<gene>
    <name evidence="3" type="primary">LOC108627631</name>
</gene>